<dbReference type="GO" id="GO:0006614">
    <property type="term" value="P:SRP-dependent cotranslational protein targeting to membrane"/>
    <property type="evidence" value="ECO:0007669"/>
    <property type="project" value="InterPro"/>
</dbReference>
<dbReference type="GO" id="GO:0005786">
    <property type="term" value="C:signal recognition particle, endoplasmic reticulum targeting"/>
    <property type="evidence" value="ECO:0007669"/>
    <property type="project" value="TreeGrafter"/>
</dbReference>
<accession>A0A183HVE0</accession>
<protein>
    <submittedName>
        <fullName evidence="3">TPR_REGION domain-containing protein</fullName>
    </submittedName>
</protein>
<organism evidence="3">
    <name type="scientific">Onchocerca flexuosa</name>
    <dbReference type="NCBI Taxonomy" id="387005"/>
    <lineage>
        <taxon>Eukaryota</taxon>
        <taxon>Metazoa</taxon>
        <taxon>Ecdysozoa</taxon>
        <taxon>Nematoda</taxon>
        <taxon>Chromadorea</taxon>
        <taxon>Rhabditida</taxon>
        <taxon>Spirurina</taxon>
        <taxon>Spiruromorpha</taxon>
        <taxon>Filarioidea</taxon>
        <taxon>Onchocercidae</taxon>
        <taxon>Onchocerca</taxon>
    </lineage>
</organism>
<dbReference type="InterPro" id="IPR026270">
    <property type="entry name" value="SRP72"/>
</dbReference>
<dbReference type="SUPFAM" id="SSF48452">
    <property type="entry name" value="TPR-like"/>
    <property type="match status" value="1"/>
</dbReference>
<dbReference type="GO" id="GO:0043022">
    <property type="term" value="F:ribosome binding"/>
    <property type="evidence" value="ECO:0007669"/>
    <property type="project" value="TreeGrafter"/>
</dbReference>
<dbReference type="WBParaSite" id="OFLC_0001145201-mRNA-1">
    <property type="protein sequence ID" value="OFLC_0001145201-mRNA-1"/>
    <property type="gene ID" value="OFLC_0001145201"/>
</dbReference>
<gene>
    <name evidence="1" type="ORF">OFLC_LOCUS11457</name>
</gene>
<dbReference type="EMBL" id="UZAJ01016552">
    <property type="protein sequence ID" value="VDO76590.1"/>
    <property type="molecule type" value="Genomic_DNA"/>
</dbReference>
<dbReference type="InterPro" id="IPR011990">
    <property type="entry name" value="TPR-like_helical_dom_sf"/>
</dbReference>
<dbReference type="Proteomes" id="UP000267606">
    <property type="component" value="Unassembled WGS sequence"/>
</dbReference>
<sequence length="140" mass="15859">MLGRKDEALKIYLRVQNLNPSDKSVIAVVANNIPSCRAEQNLLEARKKLKTALQVESSKLTARQRRVLLLNQALMHLFSNQREPCRRTLEEFVKKYGSSTEVTLIEAALYVRSKELQKALAILKDDPSKEAKLTAVQVLL</sequence>
<evidence type="ECO:0000313" key="3">
    <source>
        <dbReference type="WBParaSite" id="OFLC_0001145201-mRNA-1"/>
    </source>
</evidence>
<dbReference type="Gene3D" id="1.25.40.10">
    <property type="entry name" value="Tetratricopeptide repeat domain"/>
    <property type="match status" value="1"/>
</dbReference>
<evidence type="ECO:0000313" key="1">
    <source>
        <dbReference type="EMBL" id="VDO76590.1"/>
    </source>
</evidence>
<name>A0A183HVE0_9BILA</name>
<dbReference type="PANTHER" id="PTHR14094:SF9">
    <property type="entry name" value="SIGNAL RECOGNITION PARTICLE SUBUNIT SRP72"/>
    <property type="match status" value="1"/>
</dbReference>
<evidence type="ECO:0000313" key="2">
    <source>
        <dbReference type="Proteomes" id="UP000267606"/>
    </source>
</evidence>
<dbReference type="STRING" id="387005.A0A183HVE0"/>
<dbReference type="AlphaFoldDB" id="A0A183HVE0"/>
<proteinExistence type="predicted"/>
<reference evidence="1 2" key="2">
    <citation type="submission" date="2018-11" db="EMBL/GenBank/DDBJ databases">
        <authorList>
            <consortium name="Pathogen Informatics"/>
        </authorList>
    </citation>
    <scope>NUCLEOTIDE SEQUENCE [LARGE SCALE GENOMIC DNA]</scope>
</reference>
<reference evidence="3" key="1">
    <citation type="submission" date="2016-06" db="UniProtKB">
        <authorList>
            <consortium name="WormBaseParasite"/>
        </authorList>
    </citation>
    <scope>IDENTIFICATION</scope>
</reference>
<dbReference type="GO" id="GO:0008312">
    <property type="term" value="F:7S RNA binding"/>
    <property type="evidence" value="ECO:0007669"/>
    <property type="project" value="TreeGrafter"/>
</dbReference>
<keyword evidence="2" id="KW-1185">Reference proteome</keyword>
<dbReference type="PANTHER" id="PTHR14094">
    <property type="entry name" value="SIGNAL RECOGNITION PARTICLE 72"/>
    <property type="match status" value="1"/>
</dbReference>